<dbReference type="SUPFAM" id="SSF53300">
    <property type="entry name" value="vWA-like"/>
    <property type="match status" value="2"/>
</dbReference>
<evidence type="ECO:0000313" key="2">
    <source>
        <dbReference type="EMBL" id="KRZ67000.1"/>
    </source>
</evidence>
<keyword evidence="2" id="KW-0176">Collagen</keyword>
<gene>
    <name evidence="2" type="primary">Col6a6</name>
    <name evidence="2" type="ORF">T10_12040</name>
</gene>
<dbReference type="Pfam" id="PF00092">
    <property type="entry name" value="VWA"/>
    <property type="match status" value="3"/>
</dbReference>
<dbReference type="PRINTS" id="PR00453">
    <property type="entry name" value="VWFADOMAIN"/>
</dbReference>
<protein>
    <submittedName>
        <fullName evidence="2">Collagen alpha-6(VI) chain</fullName>
    </submittedName>
</protein>
<feature type="domain" description="VWFA" evidence="1">
    <location>
        <begin position="246"/>
        <end position="289"/>
    </location>
</feature>
<dbReference type="InterPro" id="IPR036465">
    <property type="entry name" value="vWFA_dom_sf"/>
</dbReference>
<evidence type="ECO:0000313" key="3">
    <source>
        <dbReference type="Proteomes" id="UP000054843"/>
    </source>
</evidence>
<dbReference type="SMART" id="SM00327">
    <property type="entry name" value="VWA"/>
    <property type="match status" value="2"/>
</dbReference>
<reference evidence="2 3" key="1">
    <citation type="submission" date="2015-01" db="EMBL/GenBank/DDBJ databases">
        <title>Evolution of Trichinella species and genotypes.</title>
        <authorList>
            <person name="Korhonen P.K."/>
            <person name="Edoardo P."/>
            <person name="Giuseppe L.R."/>
            <person name="Gasser R.B."/>
        </authorList>
    </citation>
    <scope>NUCLEOTIDE SEQUENCE [LARGE SCALE GENOMIC DNA]</scope>
    <source>
        <strain evidence="2">ISS1980</strain>
    </source>
</reference>
<evidence type="ECO:0000259" key="1">
    <source>
        <dbReference type="PROSITE" id="PS50234"/>
    </source>
</evidence>
<organism evidence="2 3">
    <name type="scientific">Trichinella papuae</name>
    <dbReference type="NCBI Taxonomy" id="268474"/>
    <lineage>
        <taxon>Eukaryota</taxon>
        <taxon>Metazoa</taxon>
        <taxon>Ecdysozoa</taxon>
        <taxon>Nematoda</taxon>
        <taxon>Enoplea</taxon>
        <taxon>Dorylaimia</taxon>
        <taxon>Trichinellida</taxon>
        <taxon>Trichinellidae</taxon>
        <taxon>Trichinella</taxon>
    </lineage>
</organism>
<dbReference type="PANTHER" id="PTHR22588:SF3">
    <property type="entry name" value="VWFA DOMAIN-CONTAINING PROTEIN"/>
    <property type="match status" value="1"/>
</dbReference>
<feature type="domain" description="VWFA" evidence="1">
    <location>
        <begin position="57"/>
        <end position="226"/>
    </location>
</feature>
<dbReference type="OrthoDB" id="6132182at2759"/>
<keyword evidence="3" id="KW-1185">Reference proteome</keyword>
<proteinExistence type="predicted"/>
<dbReference type="PANTHER" id="PTHR22588">
    <property type="entry name" value="VWFA DOMAIN-CONTAINING PROTEIN"/>
    <property type="match status" value="1"/>
</dbReference>
<dbReference type="AlphaFoldDB" id="A0A0V1M5L7"/>
<dbReference type="PROSITE" id="PS50234">
    <property type="entry name" value="VWFA"/>
    <property type="match status" value="2"/>
</dbReference>
<name>A0A0V1M5L7_9BILA</name>
<dbReference type="InterPro" id="IPR052229">
    <property type="entry name" value="Collagen-VI/PIF"/>
</dbReference>
<dbReference type="EMBL" id="JYDO01000215">
    <property type="protein sequence ID" value="KRZ67000.1"/>
    <property type="molecule type" value="Genomic_DNA"/>
</dbReference>
<dbReference type="InterPro" id="IPR002035">
    <property type="entry name" value="VWF_A"/>
</dbReference>
<dbReference type="STRING" id="268474.A0A0V1M5L7"/>
<comment type="caution">
    <text evidence="2">The sequence shown here is derived from an EMBL/GenBank/DDBJ whole genome shotgun (WGS) entry which is preliminary data.</text>
</comment>
<sequence>MCVIIILLTARHCHFLHYSLNKESSRMKIEQFVLVLPIIAQKEYYQHDVNCKPHPVDVVFVFDSSQSIKKTFEHQKEVVIGMVKRMSFRPNAGLVGLIEYSRHVSTLLPLQSPQSTDEVISKFQSLKHIGAYTLTADAVKIGVEQLRYGRPGVDKVFVLITDGHSFNKWTDLVKVADSLHDTGAKVIVIAIAEDLYIPELHEYAGAQGTIFTRQNISEVENYFAALVHDKCETEAVADKHEDCAADILFVLDASGSVSDDINLEKAFIREAVSALTIRPTAHRVALIEFKLPFFAGTTFLGKALQFAEGVVKNRRPGIPLIIFVLSDGISYDDVAQSAARLRALPKTHVVSIGFTTPVNK</sequence>
<dbReference type="Proteomes" id="UP000054843">
    <property type="component" value="Unassembled WGS sequence"/>
</dbReference>
<dbReference type="CDD" id="cd01450">
    <property type="entry name" value="vWFA_subfamily_ECM"/>
    <property type="match status" value="1"/>
</dbReference>
<accession>A0A0V1M5L7</accession>
<dbReference type="Gene3D" id="3.40.50.410">
    <property type="entry name" value="von Willebrand factor, type A domain"/>
    <property type="match status" value="3"/>
</dbReference>
<dbReference type="GO" id="GO:0005581">
    <property type="term" value="C:collagen trimer"/>
    <property type="evidence" value="ECO:0007669"/>
    <property type="project" value="UniProtKB-KW"/>
</dbReference>